<dbReference type="InterPro" id="IPR040194">
    <property type="entry name" value="Cwf19-like"/>
</dbReference>
<feature type="compositionally biased region" description="Basic and acidic residues" evidence="3">
    <location>
        <begin position="459"/>
        <end position="468"/>
    </location>
</feature>
<feature type="region of interest" description="Disordered" evidence="3">
    <location>
        <begin position="256"/>
        <end position="378"/>
    </location>
</feature>
<feature type="compositionally biased region" description="Basic and acidic residues" evidence="3">
    <location>
        <begin position="151"/>
        <end position="165"/>
    </location>
</feature>
<feature type="compositionally biased region" description="Low complexity" evidence="3">
    <location>
        <begin position="90"/>
        <end position="100"/>
    </location>
</feature>
<evidence type="ECO:0000256" key="1">
    <source>
        <dbReference type="ARBA" id="ARBA00006795"/>
    </source>
</evidence>
<evidence type="ECO:0008006" key="8">
    <source>
        <dbReference type="Google" id="ProtNLM"/>
    </source>
</evidence>
<accession>A0A8J2LCM1</accession>
<comment type="caution">
    <text evidence="6">The sequence shown here is derived from an EMBL/GenBank/DDBJ whole genome shotgun (WGS) entry which is preliminary data.</text>
</comment>
<feature type="compositionally biased region" description="Basic residues" evidence="3">
    <location>
        <begin position="54"/>
        <end position="87"/>
    </location>
</feature>
<proteinExistence type="inferred from homology"/>
<gene>
    <name evidence="6" type="ORF">AFUS01_LOCUS41202</name>
</gene>
<evidence type="ECO:0000256" key="3">
    <source>
        <dbReference type="SAM" id="MobiDB-lite"/>
    </source>
</evidence>
<feature type="domain" description="Cwf19-like C-terminal" evidence="5">
    <location>
        <begin position="545"/>
        <end position="667"/>
    </location>
</feature>
<feature type="compositionally biased region" description="Basic and acidic residues" evidence="3">
    <location>
        <begin position="337"/>
        <end position="352"/>
    </location>
</feature>
<evidence type="ECO:0000313" key="7">
    <source>
        <dbReference type="Proteomes" id="UP000708208"/>
    </source>
</evidence>
<evidence type="ECO:0000259" key="4">
    <source>
        <dbReference type="Pfam" id="PF04676"/>
    </source>
</evidence>
<keyword evidence="2" id="KW-0175">Coiled coil</keyword>
<feature type="compositionally biased region" description="Polar residues" evidence="3">
    <location>
        <begin position="121"/>
        <end position="131"/>
    </location>
</feature>
<dbReference type="GO" id="GO:0000398">
    <property type="term" value="P:mRNA splicing, via spliceosome"/>
    <property type="evidence" value="ECO:0007669"/>
    <property type="project" value="TreeGrafter"/>
</dbReference>
<keyword evidence="7" id="KW-1185">Reference proteome</keyword>
<organism evidence="6 7">
    <name type="scientific">Allacma fusca</name>
    <dbReference type="NCBI Taxonomy" id="39272"/>
    <lineage>
        <taxon>Eukaryota</taxon>
        <taxon>Metazoa</taxon>
        <taxon>Ecdysozoa</taxon>
        <taxon>Arthropoda</taxon>
        <taxon>Hexapoda</taxon>
        <taxon>Collembola</taxon>
        <taxon>Symphypleona</taxon>
        <taxon>Sminthuridae</taxon>
        <taxon>Allacma</taxon>
    </lineage>
</organism>
<feature type="compositionally biased region" description="Low complexity" evidence="3">
    <location>
        <begin position="198"/>
        <end position="209"/>
    </location>
</feature>
<reference evidence="6" key="1">
    <citation type="submission" date="2021-06" db="EMBL/GenBank/DDBJ databases">
        <authorList>
            <person name="Hodson N. C."/>
            <person name="Mongue J. A."/>
            <person name="Jaron S. K."/>
        </authorList>
    </citation>
    <scope>NUCLEOTIDE SEQUENCE</scope>
</reference>
<dbReference type="InterPro" id="IPR006768">
    <property type="entry name" value="Cwf19-like_C_dom-1"/>
</dbReference>
<dbReference type="OrthoDB" id="2113965at2759"/>
<dbReference type="InterPro" id="IPR006767">
    <property type="entry name" value="Cwf19-like_C_dom-2"/>
</dbReference>
<feature type="compositionally biased region" description="Basic and acidic residues" evidence="3">
    <location>
        <begin position="286"/>
        <end position="316"/>
    </location>
</feature>
<evidence type="ECO:0000313" key="6">
    <source>
        <dbReference type="EMBL" id="CAG7831460.1"/>
    </source>
</evidence>
<dbReference type="Proteomes" id="UP000708208">
    <property type="component" value="Unassembled WGS sequence"/>
</dbReference>
<evidence type="ECO:0000259" key="5">
    <source>
        <dbReference type="Pfam" id="PF04677"/>
    </source>
</evidence>
<sequence length="778" mass="90463">MSDRFYDCSIKLPIDSRQFTRKYEVGYRIEFKVKMSSDEDLTSASDSSEDGQSRRRSKTKSKSSKHRKHSKSHKKDKKKKKSHKRRKTPSDSSESASSDEWVTKEDLEKPKIPIGEAKVVKNQSIVTSDTVTGDRDEWMNFNEMIPTYSNDSKRSQRQAEKDAKRGKSSIEQLGQHDRELNPYWKDGGTGLPSEEVESNTNASKSTSSAMIGDGGLNWLRKAFLRAKEQAQEEGRSLEEIAEERWGSLQKFYEMLEQAESKAKQSNSSSSTSRRDSSHHSGRTRREKFQKPRYHSDSESGDERRSRKYSRHSDIRKSSSSQKYCDENHPRNSGWRKQNPEKESQISDKEEQKLQNQREPTPVQELQLSTANTSEECTDVTEEVKVLSDKEMNELSARILKAEMLGNEELVQTLKDKKESAEKARKDYVKTSDIKPTKTIIKVVLEKEDKGAGPRRKIRDKPGETHKDGQRVRYFPDDDRQTLKNMFEKEKRNTVENENALFSRLAGKRVKATEEYDMDDVFADRASSSKTDMKEKERELRDILDEDKQYKKTLENCNWCFDGNKLPRNLVISTGEKSFLCLPPYQSITEGHCLIVPMYHVPSATQLDEDVWEEMQKFRRSIVTMFSDINQDVVIFESAMFLKKHPHMYLECVPMPKETGELAPIYFKKAIQECETEWSQNKKLVDLRKRDVRKAVPKGLPYFAVDFGMDSGFAHVVEDERNFPRNFAQEIIGGMLELDHHLWRKQKQDDFKAQRDKVMAFLKFWGPYDWTRKSDDDVE</sequence>
<dbReference type="AlphaFoldDB" id="A0A8J2LCM1"/>
<dbReference type="Pfam" id="PF04676">
    <property type="entry name" value="CwfJ_C_2"/>
    <property type="match status" value="1"/>
</dbReference>
<feature type="domain" description="Cwf19-like protein C-terminal" evidence="4">
    <location>
        <begin position="676"/>
        <end position="770"/>
    </location>
</feature>
<dbReference type="EMBL" id="CAJVCH010560584">
    <property type="protein sequence ID" value="CAG7831460.1"/>
    <property type="molecule type" value="Genomic_DNA"/>
</dbReference>
<evidence type="ECO:0000256" key="2">
    <source>
        <dbReference type="SAM" id="Coils"/>
    </source>
</evidence>
<comment type="similarity">
    <text evidence="1">Belongs to the CWF19 family.</text>
</comment>
<dbReference type="PANTHER" id="PTHR12072">
    <property type="entry name" value="CWF19, CELL CYCLE CONTROL PROTEIN"/>
    <property type="match status" value="1"/>
</dbReference>
<feature type="region of interest" description="Disordered" evidence="3">
    <location>
        <begin position="36"/>
        <end position="211"/>
    </location>
</feature>
<feature type="region of interest" description="Disordered" evidence="3">
    <location>
        <begin position="448"/>
        <end position="468"/>
    </location>
</feature>
<feature type="compositionally biased region" description="Polar residues" evidence="3">
    <location>
        <begin position="353"/>
        <end position="374"/>
    </location>
</feature>
<dbReference type="Pfam" id="PF04677">
    <property type="entry name" value="CwfJ_C_1"/>
    <property type="match status" value="1"/>
</dbReference>
<feature type="compositionally biased region" description="Basic and acidic residues" evidence="3">
    <location>
        <begin position="101"/>
        <end position="111"/>
    </location>
</feature>
<dbReference type="GO" id="GO:0071014">
    <property type="term" value="C:post-mRNA release spliceosomal complex"/>
    <property type="evidence" value="ECO:0007669"/>
    <property type="project" value="TreeGrafter"/>
</dbReference>
<feature type="coiled-coil region" evidence="2">
    <location>
        <begin position="525"/>
        <end position="552"/>
    </location>
</feature>
<name>A0A8J2LCM1_9HEXA</name>
<dbReference type="PANTHER" id="PTHR12072:SF5">
    <property type="entry name" value="CWF19-LIKE PROTEIN 2"/>
    <property type="match status" value="1"/>
</dbReference>
<protein>
    <recommendedName>
        <fullName evidence="8">CWF19-like protein 2</fullName>
    </recommendedName>
</protein>